<sequence length="67" mass="7576">MSSNRHLMPLETVSLSKGPRLSSGFLGQYFRVEGEATRRGRGHSQSFRGFFYGRKTSWPSGFEFSIA</sequence>
<evidence type="ECO:0000313" key="2">
    <source>
        <dbReference type="Proteomes" id="UP001169217"/>
    </source>
</evidence>
<keyword evidence="2" id="KW-1185">Reference proteome</keyword>
<dbReference type="EMBL" id="JARUPT010001084">
    <property type="protein sequence ID" value="KAK0367792.1"/>
    <property type="molecule type" value="Genomic_DNA"/>
</dbReference>
<proteinExistence type="predicted"/>
<reference evidence="1" key="1">
    <citation type="submission" date="2023-04" db="EMBL/GenBank/DDBJ databases">
        <title>Colletotrichum limetticola genome sequence.</title>
        <authorList>
            <person name="Baroncelli R."/>
        </authorList>
    </citation>
    <scope>NUCLEOTIDE SEQUENCE</scope>
    <source>
        <strain evidence="1">KLA-Anderson</strain>
    </source>
</reference>
<evidence type="ECO:0000313" key="1">
    <source>
        <dbReference type="EMBL" id="KAK0367792.1"/>
    </source>
</evidence>
<dbReference type="Proteomes" id="UP001169217">
    <property type="component" value="Unassembled WGS sequence"/>
</dbReference>
<name>A0ABQ9P6Q2_9PEZI</name>
<comment type="caution">
    <text evidence="1">The sequence shown here is derived from an EMBL/GenBank/DDBJ whole genome shotgun (WGS) entry which is preliminary data.</text>
</comment>
<gene>
    <name evidence="1" type="ORF">CLIM01_14851</name>
</gene>
<accession>A0ABQ9P6Q2</accession>
<protein>
    <submittedName>
        <fullName evidence="1">Uncharacterized protein</fullName>
    </submittedName>
</protein>
<organism evidence="1 2">
    <name type="scientific">Colletotrichum limetticola</name>
    <dbReference type="NCBI Taxonomy" id="1209924"/>
    <lineage>
        <taxon>Eukaryota</taxon>
        <taxon>Fungi</taxon>
        <taxon>Dikarya</taxon>
        <taxon>Ascomycota</taxon>
        <taxon>Pezizomycotina</taxon>
        <taxon>Sordariomycetes</taxon>
        <taxon>Hypocreomycetidae</taxon>
        <taxon>Glomerellales</taxon>
        <taxon>Glomerellaceae</taxon>
        <taxon>Colletotrichum</taxon>
        <taxon>Colletotrichum acutatum species complex</taxon>
    </lineage>
</organism>